<gene>
    <name evidence="7" type="ORF">TGEB3V08_LOCUS3167</name>
</gene>
<reference evidence="7" key="1">
    <citation type="submission" date="2020-11" db="EMBL/GenBank/DDBJ databases">
        <authorList>
            <person name="Tran Van P."/>
        </authorList>
    </citation>
    <scope>NUCLEOTIDE SEQUENCE</scope>
</reference>
<keyword evidence="5" id="KW-0812">Transmembrane</keyword>
<dbReference type="InterPro" id="IPR023796">
    <property type="entry name" value="Serpin_dom"/>
</dbReference>
<dbReference type="SMART" id="SM00093">
    <property type="entry name" value="SERPIN"/>
    <property type="match status" value="1"/>
</dbReference>
<evidence type="ECO:0000256" key="2">
    <source>
        <dbReference type="ARBA" id="ARBA00022690"/>
    </source>
</evidence>
<keyword evidence="5" id="KW-0472">Membrane</keyword>
<accession>A0A7R9JTH0</accession>
<evidence type="ECO:0000256" key="4">
    <source>
        <dbReference type="RuleBase" id="RU000411"/>
    </source>
</evidence>
<comment type="similarity">
    <text evidence="1 4">Belongs to the serpin family.</text>
</comment>
<organism evidence="7">
    <name type="scientific">Timema genevievae</name>
    <name type="common">Walking stick</name>
    <dbReference type="NCBI Taxonomy" id="629358"/>
    <lineage>
        <taxon>Eukaryota</taxon>
        <taxon>Metazoa</taxon>
        <taxon>Ecdysozoa</taxon>
        <taxon>Arthropoda</taxon>
        <taxon>Hexapoda</taxon>
        <taxon>Insecta</taxon>
        <taxon>Pterygota</taxon>
        <taxon>Neoptera</taxon>
        <taxon>Polyneoptera</taxon>
        <taxon>Phasmatodea</taxon>
        <taxon>Timematodea</taxon>
        <taxon>Timematoidea</taxon>
        <taxon>Timematidae</taxon>
        <taxon>Timema</taxon>
    </lineage>
</organism>
<keyword evidence="3" id="KW-0722">Serine protease inhibitor</keyword>
<dbReference type="PANTHER" id="PTHR11461:SF211">
    <property type="entry name" value="GH10112P-RELATED"/>
    <property type="match status" value="1"/>
</dbReference>
<dbReference type="SUPFAM" id="SSF56574">
    <property type="entry name" value="Serpins"/>
    <property type="match status" value="1"/>
</dbReference>
<keyword evidence="2" id="KW-0646">Protease inhibitor</keyword>
<dbReference type="PANTHER" id="PTHR11461">
    <property type="entry name" value="SERINE PROTEASE INHIBITOR, SERPIN"/>
    <property type="match status" value="1"/>
</dbReference>
<dbReference type="Gene3D" id="2.30.39.10">
    <property type="entry name" value="Alpha-1-antitrypsin, domain 1"/>
    <property type="match status" value="1"/>
</dbReference>
<feature type="transmembrane region" description="Helical" evidence="5">
    <location>
        <begin position="78"/>
        <end position="99"/>
    </location>
</feature>
<dbReference type="InterPro" id="IPR042178">
    <property type="entry name" value="Serpin_sf_1"/>
</dbReference>
<protein>
    <recommendedName>
        <fullName evidence="6">Serpin domain-containing protein</fullName>
    </recommendedName>
</protein>
<feature type="domain" description="Serpin" evidence="6">
    <location>
        <begin position="113"/>
        <end position="365"/>
    </location>
</feature>
<dbReference type="AlphaFoldDB" id="A0A7R9JTH0"/>
<sequence>MLPDDIILLSSGRSQNRPTAERRIIKIMLLSSSLPSGMENILKQRFTKLRVLGEILDCVFLSRIMLSDKTTMPAYLGLVQGLFSLWALILCYGVTLAAFDNKRLADSANKFSVELLKVVCSLNGDGNVIISPVSVSTLLALLNQGSHDTTRQQLESVLNLSTEESRQGYGGLVHMLEVANHLFVARGWSVRPEFRQTASRDFLSGVEEVTFGNGLGAVAINSWATAATHGRIGAIVPPEGLPHDTVMVLANAIFFKGLWLKPFKRAFTTEHIFSPQPGATISVPFMEQEGDFVFGDDPNLGAKWIELPFNIVDECSGTNESRIVNGHQLDSCQPHGVVVSAPGYEVPGSIPGWCLGYFSRKGNYPN</sequence>
<evidence type="ECO:0000256" key="3">
    <source>
        <dbReference type="ARBA" id="ARBA00022900"/>
    </source>
</evidence>
<dbReference type="EMBL" id="OE839992">
    <property type="protein sequence ID" value="CAD7589190.1"/>
    <property type="molecule type" value="Genomic_DNA"/>
</dbReference>
<dbReference type="GO" id="GO:0004867">
    <property type="term" value="F:serine-type endopeptidase inhibitor activity"/>
    <property type="evidence" value="ECO:0007669"/>
    <property type="project" value="UniProtKB-KW"/>
</dbReference>
<dbReference type="InterPro" id="IPR000215">
    <property type="entry name" value="Serpin_fam"/>
</dbReference>
<evidence type="ECO:0000313" key="7">
    <source>
        <dbReference type="EMBL" id="CAD7589190.1"/>
    </source>
</evidence>
<evidence type="ECO:0000256" key="5">
    <source>
        <dbReference type="SAM" id="Phobius"/>
    </source>
</evidence>
<dbReference type="InterPro" id="IPR042185">
    <property type="entry name" value="Serpin_sf_2"/>
</dbReference>
<evidence type="ECO:0000256" key="1">
    <source>
        <dbReference type="ARBA" id="ARBA00009500"/>
    </source>
</evidence>
<dbReference type="Pfam" id="PF00079">
    <property type="entry name" value="Serpin"/>
    <property type="match status" value="1"/>
</dbReference>
<name>A0A7R9JTH0_TIMGE</name>
<dbReference type="GO" id="GO:0005615">
    <property type="term" value="C:extracellular space"/>
    <property type="evidence" value="ECO:0007669"/>
    <property type="project" value="InterPro"/>
</dbReference>
<dbReference type="Gene3D" id="3.30.497.10">
    <property type="entry name" value="Antithrombin, subunit I, domain 2"/>
    <property type="match status" value="1"/>
</dbReference>
<evidence type="ECO:0000259" key="6">
    <source>
        <dbReference type="SMART" id="SM00093"/>
    </source>
</evidence>
<proteinExistence type="inferred from homology"/>
<dbReference type="CDD" id="cd00172">
    <property type="entry name" value="serpin"/>
    <property type="match status" value="1"/>
</dbReference>
<keyword evidence="5" id="KW-1133">Transmembrane helix</keyword>
<dbReference type="InterPro" id="IPR036186">
    <property type="entry name" value="Serpin_sf"/>
</dbReference>